<name>A0A0D6B609_RHOSU</name>
<dbReference type="InterPro" id="IPR036397">
    <property type="entry name" value="RNaseH_sf"/>
</dbReference>
<dbReference type="SUPFAM" id="SSF53098">
    <property type="entry name" value="Ribonuclease H-like"/>
    <property type="match status" value="1"/>
</dbReference>
<accession>A0A0D6B609</accession>
<dbReference type="KEGG" id="rsu:NHU_03357"/>
<dbReference type="Gene3D" id="3.30.420.10">
    <property type="entry name" value="Ribonuclease H-like superfamily/Ribonuclease H"/>
    <property type="match status" value="1"/>
</dbReference>
<feature type="domain" description="Integrase catalytic" evidence="1">
    <location>
        <begin position="33"/>
        <end position="132"/>
    </location>
</feature>
<proteinExistence type="predicted"/>
<sequence length="132" mass="15087">MTGIWRREGLRVPHKRKKHGRLDLNNGSCVRRKPEHPNHVRACDFRQDRTSDGRACRALDILHGYGREALMIRVHRPLNATDVPDALTDLFIQRGPPRFIGSDNGPRFIARKLRERIEPIRAKTASVDPGSP</sequence>
<protein>
    <submittedName>
        <fullName evidence="2">Integrase core domain protein</fullName>
    </submittedName>
</protein>
<dbReference type="Pfam" id="PF00665">
    <property type="entry name" value="rve"/>
    <property type="match status" value="1"/>
</dbReference>
<evidence type="ECO:0000313" key="3">
    <source>
        <dbReference type="Proteomes" id="UP000064912"/>
    </source>
</evidence>
<dbReference type="PANTHER" id="PTHR47515">
    <property type="entry name" value="LOW CALCIUM RESPONSE LOCUS PROTEIN T"/>
    <property type="match status" value="1"/>
</dbReference>
<dbReference type="PATRIC" id="fig|35806.4.peg.3447"/>
<dbReference type="Proteomes" id="UP000064912">
    <property type="component" value="Chromosome"/>
</dbReference>
<dbReference type="InterPro" id="IPR012337">
    <property type="entry name" value="RNaseH-like_sf"/>
</dbReference>
<dbReference type="AlphaFoldDB" id="A0A0D6B609"/>
<evidence type="ECO:0000313" key="2">
    <source>
        <dbReference type="EMBL" id="BAQ70491.1"/>
    </source>
</evidence>
<organism evidence="2 3">
    <name type="scientific">Rhodovulum sulfidophilum</name>
    <name type="common">Rhodobacter sulfidophilus</name>
    <dbReference type="NCBI Taxonomy" id="35806"/>
    <lineage>
        <taxon>Bacteria</taxon>
        <taxon>Pseudomonadati</taxon>
        <taxon>Pseudomonadota</taxon>
        <taxon>Alphaproteobacteria</taxon>
        <taxon>Rhodobacterales</taxon>
        <taxon>Paracoccaceae</taxon>
        <taxon>Rhodovulum</taxon>
    </lineage>
</organism>
<dbReference type="GO" id="GO:0015074">
    <property type="term" value="P:DNA integration"/>
    <property type="evidence" value="ECO:0007669"/>
    <property type="project" value="InterPro"/>
</dbReference>
<gene>
    <name evidence="2" type="ORF">NHU_03357</name>
</gene>
<dbReference type="PANTHER" id="PTHR47515:SF2">
    <property type="entry name" value="INTEGRASE CORE DOMAIN PROTEIN"/>
    <property type="match status" value="1"/>
</dbReference>
<dbReference type="GO" id="GO:0003676">
    <property type="term" value="F:nucleic acid binding"/>
    <property type="evidence" value="ECO:0007669"/>
    <property type="project" value="InterPro"/>
</dbReference>
<dbReference type="EMBL" id="AP014800">
    <property type="protein sequence ID" value="BAQ70491.1"/>
    <property type="molecule type" value="Genomic_DNA"/>
</dbReference>
<reference evidence="2 3" key="1">
    <citation type="submission" date="2015-02" db="EMBL/GenBank/DDBJ databases">
        <title>Genome sequene of Rhodovulum sulfidophilum DSM 2351.</title>
        <authorList>
            <person name="Nagao N."/>
        </authorList>
    </citation>
    <scope>NUCLEOTIDE SEQUENCE [LARGE SCALE GENOMIC DNA]</scope>
    <source>
        <strain evidence="2 3">DSM 2351</strain>
    </source>
</reference>
<dbReference type="PROSITE" id="PS50994">
    <property type="entry name" value="INTEGRASE"/>
    <property type="match status" value="1"/>
</dbReference>
<dbReference type="InterPro" id="IPR001584">
    <property type="entry name" value="Integrase_cat-core"/>
</dbReference>
<evidence type="ECO:0000259" key="1">
    <source>
        <dbReference type="PROSITE" id="PS50994"/>
    </source>
</evidence>